<evidence type="ECO:0000256" key="2">
    <source>
        <dbReference type="ARBA" id="ARBA00012534"/>
    </source>
</evidence>
<organism evidence="7">
    <name type="scientific">hydrothermal vent metagenome</name>
    <dbReference type="NCBI Taxonomy" id="652676"/>
    <lineage>
        <taxon>unclassified sequences</taxon>
        <taxon>metagenomes</taxon>
        <taxon>ecological metagenomes</taxon>
    </lineage>
</organism>
<dbReference type="InterPro" id="IPR000780">
    <property type="entry name" value="CheR_MeTrfase"/>
</dbReference>
<dbReference type="InterPro" id="IPR022642">
    <property type="entry name" value="CheR_C"/>
</dbReference>
<dbReference type="InterPro" id="IPR036804">
    <property type="entry name" value="CheR_N_sf"/>
</dbReference>
<dbReference type="GO" id="GO:0032259">
    <property type="term" value="P:methylation"/>
    <property type="evidence" value="ECO:0007669"/>
    <property type="project" value="UniProtKB-KW"/>
</dbReference>
<reference evidence="7" key="1">
    <citation type="submission" date="2018-06" db="EMBL/GenBank/DDBJ databases">
        <authorList>
            <person name="Zhirakovskaya E."/>
        </authorList>
    </citation>
    <scope>NUCLEOTIDE SEQUENCE</scope>
</reference>
<dbReference type="PIRSF" id="PIRSF000410">
    <property type="entry name" value="CheR"/>
    <property type="match status" value="1"/>
</dbReference>
<comment type="catalytic activity">
    <reaction evidence="1">
        <text>L-glutamyl-[protein] + S-adenosyl-L-methionine = [protein]-L-glutamate 5-O-methyl ester + S-adenosyl-L-homocysteine</text>
        <dbReference type="Rhea" id="RHEA:24452"/>
        <dbReference type="Rhea" id="RHEA-COMP:10208"/>
        <dbReference type="Rhea" id="RHEA-COMP:10311"/>
        <dbReference type="ChEBI" id="CHEBI:29973"/>
        <dbReference type="ChEBI" id="CHEBI:57856"/>
        <dbReference type="ChEBI" id="CHEBI:59789"/>
        <dbReference type="ChEBI" id="CHEBI:82795"/>
        <dbReference type="EC" id="2.1.1.80"/>
    </reaction>
</comment>
<proteinExistence type="predicted"/>
<accession>A0A3B0XPP1</accession>
<sequence length="287" mass="33571">MNKISSVNKVDFENKEFPFTDKDFSFIQNLVAERTGIVLSDIKRTMVYSRITRRIRHCGVRDFSEYCDLLKSGEESELISFTNAITTNLTSFFREPHHFKYLESTVLPEIEKNKQNKKIRVWSAGCSSGEEPYSIAMTICDYFKKKSGWDIKILATDLDYDMVKHASKGIYKEERVTGLDRNHLRDYVKKGKGDLQGSVKMDSQLMDMITFKQLNLLHDWPFKGPFDFMFCRNVVIYFNKETQRELFDRYANNLSDNAALFIGHSESLYKVTDRFMSMGQTIYRKGK</sequence>
<evidence type="ECO:0000256" key="5">
    <source>
        <dbReference type="ARBA" id="ARBA00022691"/>
    </source>
</evidence>
<evidence type="ECO:0000256" key="3">
    <source>
        <dbReference type="ARBA" id="ARBA00022603"/>
    </source>
</evidence>
<gene>
    <name evidence="7" type="ORF">MNBD_GAMMA11-1541</name>
</gene>
<name>A0A3B0XPP1_9ZZZZ</name>
<feature type="domain" description="CheR-type methyltransferase" evidence="6">
    <location>
        <begin position="12"/>
        <end position="287"/>
    </location>
</feature>
<dbReference type="PRINTS" id="PR00996">
    <property type="entry name" value="CHERMTFRASE"/>
</dbReference>
<dbReference type="Gene3D" id="3.40.50.150">
    <property type="entry name" value="Vaccinia Virus protein VP39"/>
    <property type="match status" value="1"/>
</dbReference>
<dbReference type="InterPro" id="IPR026024">
    <property type="entry name" value="Chemotaxis_MeTrfase_CheR"/>
</dbReference>
<dbReference type="PROSITE" id="PS50123">
    <property type="entry name" value="CHER"/>
    <property type="match status" value="1"/>
</dbReference>
<evidence type="ECO:0000256" key="1">
    <source>
        <dbReference type="ARBA" id="ARBA00001541"/>
    </source>
</evidence>
<dbReference type="SMART" id="SM00138">
    <property type="entry name" value="MeTrc"/>
    <property type="match status" value="1"/>
</dbReference>
<dbReference type="InterPro" id="IPR050903">
    <property type="entry name" value="Bact_Chemotaxis_MeTrfase"/>
</dbReference>
<dbReference type="Pfam" id="PF03705">
    <property type="entry name" value="CheR_N"/>
    <property type="match status" value="1"/>
</dbReference>
<evidence type="ECO:0000313" key="7">
    <source>
        <dbReference type="EMBL" id="VAW58124.1"/>
    </source>
</evidence>
<dbReference type="SUPFAM" id="SSF47757">
    <property type="entry name" value="Chemotaxis receptor methyltransferase CheR, N-terminal domain"/>
    <property type="match status" value="1"/>
</dbReference>
<dbReference type="Pfam" id="PF01739">
    <property type="entry name" value="CheR"/>
    <property type="match status" value="1"/>
</dbReference>
<dbReference type="InterPro" id="IPR029063">
    <property type="entry name" value="SAM-dependent_MTases_sf"/>
</dbReference>
<dbReference type="EMBL" id="UOFG01000018">
    <property type="protein sequence ID" value="VAW58124.1"/>
    <property type="molecule type" value="Genomic_DNA"/>
</dbReference>
<keyword evidence="5" id="KW-0949">S-adenosyl-L-methionine</keyword>
<evidence type="ECO:0000256" key="4">
    <source>
        <dbReference type="ARBA" id="ARBA00022679"/>
    </source>
</evidence>
<evidence type="ECO:0000259" key="6">
    <source>
        <dbReference type="PROSITE" id="PS50123"/>
    </source>
</evidence>
<keyword evidence="3 7" id="KW-0489">Methyltransferase</keyword>
<dbReference type="InterPro" id="IPR022641">
    <property type="entry name" value="CheR_N"/>
</dbReference>
<dbReference type="AlphaFoldDB" id="A0A3B0XPP1"/>
<dbReference type="Gene3D" id="1.10.155.10">
    <property type="entry name" value="Chemotaxis receptor methyltransferase CheR, N-terminal domain"/>
    <property type="match status" value="1"/>
</dbReference>
<dbReference type="PANTHER" id="PTHR24422:SF19">
    <property type="entry name" value="CHEMOTAXIS PROTEIN METHYLTRANSFERASE"/>
    <property type="match status" value="1"/>
</dbReference>
<protein>
    <recommendedName>
        <fullName evidence="2">protein-glutamate O-methyltransferase</fullName>
        <ecNumber evidence="2">2.1.1.80</ecNumber>
    </recommendedName>
</protein>
<dbReference type="PANTHER" id="PTHR24422">
    <property type="entry name" value="CHEMOTAXIS PROTEIN METHYLTRANSFERASE"/>
    <property type="match status" value="1"/>
</dbReference>
<dbReference type="SUPFAM" id="SSF53335">
    <property type="entry name" value="S-adenosyl-L-methionine-dependent methyltransferases"/>
    <property type="match status" value="1"/>
</dbReference>
<dbReference type="GO" id="GO:0008983">
    <property type="term" value="F:protein-glutamate O-methyltransferase activity"/>
    <property type="evidence" value="ECO:0007669"/>
    <property type="project" value="UniProtKB-EC"/>
</dbReference>
<keyword evidence="4 7" id="KW-0808">Transferase</keyword>
<dbReference type="EC" id="2.1.1.80" evidence="2"/>